<protein>
    <submittedName>
        <fullName evidence="2">Nuclear transport factor 2 family protein</fullName>
    </submittedName>
</protein>
<dbReference type="WBParaSite" id="Hba_02315">
    <property type="protein sequence ID" value="Hba_02315"/>
    <property type="gene ID" value="Hba_02315"/>
</dbReference>
<sequence>MTENNMKNLLVDYLKDYEKGPEDNNYAYSLGSHVVVFIWSDSRSGIRLESSTNFDENPSRRMKNIHNLIINAQFVNATNVCSGDVSVSNGGTPTILRHDDSLLRPNELEMKQRMEDQVSIAFAR</sequence>
<proteinExistence type="predicted"/>
<reference evidence="2" key="1">
    <citation type="submission" date="2016-11" db="UniProtKB">
        <authorList>
            <consortium name="WormBaseParasite"/>
        </authorList>
    </citation>
    <scope>IDENTIFICATION</scope>
</reference>
<accession>A0A1I7WC80</accession>
<dbReference type="Proteomes" id="UP000095283">
    <property type="component" value="Unplaced"/>
</dbReference>
<dbReference type="AlphaFoldDB" id="A0A1I7WC80"/>
<name>A0A1I7WC80_HETBA</name>
<keyword evidence="1" id="KW-1185">Reference proteome</keyword>
<evidence type="ECO:0000313" key="1">
    <source>
        <dbReference type="Proteomes" id="UP000095283"/>
    </source>
</evidence>
<organism evidence="1 2">
    <name type="scientific">Heterorhabditis bacteriophora</name>
    <name type="common">Entomopathogenic nematode worm</name>
    <dbReference type="NCBI Taxonomy" id="37862"/>
    <lineage>
        <taxon>Eukaryota</taxon>
        <taxon>Metazoa</taxon>
        <taxon>Ecdysozoa</taxon>
        <taxon>Nematoda</taxon>
        <taxon>Chromadorea</taxon>
        <taxon>Rhabditida</taxon>
        <taxon>Rhabditina</taxon>
        <taxon>Rhabditomorpha</taxon>
        <taxon>Strongyloidea</taxon>
        <taxon>Heterorhabditidae</taxon>
        <taxon>Heterorhabditis</taxon>
    </lineage>
</organism>
<evidence type="ECO:0000313" key="2">
    <source>
        <dbReference type="WBParaSite" id="Hba_02315"/>
    </source>
</evidence>